<evidence type="ECO:0000313" key="4">
    <source>
        <dbReference type="EMBL" id="KAK6164361.1"/>
    </source>
</evidence>
<evidence type="ECO:0000256" key="2">
    <source>
        <dbReference type="SAM" id="MobiDB-lite"/>
    </source>
</evidence>
<dbReference type="Pfam" id="PF14392">
    <property type="entry name" value="zf-CCHC_4"/>
    <property type="match status" value="1"/>
</dbReference>
<evidence type="ECO:0000259" key="3">
    <source>
        <dbReference type="PROSITE" id="PS50158"/>
    </source>
</evidence>
<organism evidence="4 5">
    <name type="scientific">Rehmannia glutinosa</name>
    <name type="common">Chinese foxglove</name>
    <dbReference type="NCBI Taxonomy" id="99300"/>
    <lineage>
        <taxon>Eukaryota</taxon>
        <taxon>Viridiplantae</taxon>
        <taxon>Streptophyta</taxon>
        <taxon>Embryophyta</taxon>
        <taxon>Tracheophyta</taxon>
        <taxon>Spermatophyta</taxon>
        <taxon>Magnoliopsida</taxon>
        <taxon>eudicotyledons</taxon>
        <taxon>Gunneridae</taxon>
        <taxon>Pentapetalae</taxon>
        <taxon>asterids</taxon>
        <taxon>lamiids</taxon>
        <taxon>Lamiales</taxon>
        <taxon>Orobanchaceae</taxon>
        <taxon>Rehmannieae</taxon>
        <taxon>Rehmannia</taxon>
    </lineage>
</organism>
<protein>
    <recommendedName>
        <fullName evidence="3">CCHC-type domain-containing protein</fullName>
    </recommendedName>
</protein>
<feature type="compositionally biased region" description="Basic and acidic residues" evidence="2">
    <location>
        <begin position="229"/>
        <end position="239"/>
    </location>
</feature>
<dbReference type="InterPro" id="IPR025836">
    <property type="entry name" value="Zn_knuckle_CX2CX4HX4C"/>
</dbReference>
<dbReference type="SUPFAM" id="SSF57756">
    <property type="entry name" value="Retrovirus zinc finger-like domains"/>
    <property type="match status" value="1"/>
</dbReference>
<comment type="caution">
    <text evidence="4">The sequence shown here is derived from an EMBL/GenBank/DDBJ whole genome shotgun (WGS) entry which is preliminary data.</text>
</comment>
<feature type="domain" description="CCHC-type" evidence="3">
    <location>
        <begin position="212"/>
        <end position="227"/>
    </location>
</feature>
<dbReference type="InterPro" id="IPR001878">
    <property type="entry name" value="Znf_CCHC"/>
</dbReference>
<dbReference type="Proteomes" id="UP001318860">
    <property type="component" value="Unassembled WGS sequence"/>
</dbReference>
<dbReference type="PANTHER" id="PTHR31286:SF167">
    <property type="entry name" value="OS09G0268800 PROTEIN"/>
    <property type="match status" value="1"/>
</dbReference>
<keyword evidence="1" id="KW-0863">Zinc-finger</keyword>
<dbReference type="PROSITE" id="PS50158">
    <property type="entry name" value="ZF_CCHC"/>
    <property type="match status" value="1"/>
</dbReference>
<keyword evidence="1" id="KW-0862">Zinc</keyword>
<evidence type="ECO:0000256" key="1">
    <source>
        <dbReference type="PROSITE-ProRule" id="PRU00047"/>
    </source>
</evidence>
<dbReference type="InterPro" id="IPR025558">
    <property type="entry name" value="DUF4283"/>
</dbReference>
<gene>
    <name evidence="4" type="ORF">DH2020_001225</name>
</gene>
<dbReference type="EMBL" id="JABTTQ020000001">
    <property type="protein sequence ID" value="KAK6164361.1"/>
    <property type="molecule type" value="Genomic_DNA"/>
</dbReference>
<dbReference type="Pfam" id="PF14111">
    <property type="entry name" value="DUF4283"/>
    <property type="match status" value="1"/>
</dbReference>
<name>A0ABR0XYR7_REHGL</name>
<evidence type="ECO:0000313" key="5">
    <source>
        <dbReference type="Proteomes" id="UP001318860"/>
    </source>
</evidence>
<dbReference type="InterPro" id="IPR036875">
    <property type="entry name" value="Znf_CCHC_sf"/>
</dbReference>
<accession>A0ABR0XYR7</accession>
<keyword evidence="5" id="KW-1185">Reference proteome</keyword>
<sequence>MDHEEICKRIENIKLSQKKNNPTITLDQGLRRKGEERLSNCLVAKVLSSKLINRDAFRQHLPRILRATKKIEIEVVGENLFVLEFNNPMDRRRVIERGGPWHFFRNLILFQEFNGVQSPDTLDFTKWEVWVQCHNVPIAYMQEEIIRKIGNQIGQVIEIDKGELEVFFGRFIRMKVKVEVDKPLQGHIVIQEETSQEESIVLLTYEKFPDFCYVCGKVGHTWRECEESDKKGENMEYGKRHAGKFTNGTKQISEKRRRRAT</sequence>
<proteinExistence type="predicted"/>
<feature type="region of interest" description="Disordered" evidence="2">
    <location>
        <begin position="229"/>
        <end position="261"/>
    </location>
</feature>
<keyword evidence="1" id="KW-0479">Metal-binding</keyword>
<dbReference type="InterPro" id="IPR040256">
    <property type="entry name" value="At4g02000-like"/>
</dbReference>
<reference evidence="4 5" key="1">
    <citation type="journal article" date="2021" name="Comput. Struct. Biotechnol. J.">
        <title>De novo genome assembly of the potent medicinal plant Rehmannia glutinosa using nanopore technology.</title>
        <authorList>
            <person name="Ma L."/>
            <person name="Dong C."/>
            <person name="Song C."/>
            <person name="Wang X."/>
            <person name="Zheng X."/>
            <person name="Niu Y."/>
            <person name="Chen S."/>
            <person name="Feng W."/>
        </authorList>
    </citation>
    <scope>NUCLEOTIDE SEQUENCE [LARGE SCALE GENOMIC DNA]</scope>
    <source>
        <strain evidence="4">DH-2019</strain>
    </source>
</reference>
<dbReference type="PANTHER" id="PTHR31286">
    <property type="entry name" value="GLYCINE-RICH CELL WALL STRUCTURAL PROTEIN 1.8-LIKE"/>
    <property type="match status" value="1"/>
</dbReference>